<comment type="caution">
    <text evidence="2">The sequence shown here is derived from an EMBL/GenBank/DDBJ whole genome shotgun (WGS) entry which is preliminary data.</text>
</comment>
<feature type="region of interest" description="Disordered" evidence="1">
    <location>
        <begin position="70"/>
        <end position="107"/>
    </location>
</feature>
<evidence type="ECO:0000313" key="3">
    <source>
        <dbReference type="Proteomes" id="UP000719766"/>
    </source>
</evidence>
<gene>
    <name evidence="2" type="ORF">HD556DRAFT_1208251</name>
</gene>
<feature type="compositionally biased region" description="Polar residues" evidence="1">
    <location>
        <begin position="70"/>
        <end position="82"/>
    </location>
</feature>
<organism evidence="2 3">
    <name type="scientific">Suillus plorans</name>
    <dbReference type="NCBI Taxonomy" id="116603"/>
    <lineage>
        <taxon>Eukaryota</taxon>
        <taxon>Fungi</taxon>
        <taxon>Dikarya</taxon>
        <taxon>Basidiomycota</taxon>
        <taxon>Agaricomycotina</taxon>
        <taxon>Agaricomycetes</taxon>
        <taxon>Agaricomycetidae</taxon>
        <taxon>Boletales</taxon>
        <taxon>Suillineae</taxon>
        <taxon>Suillaceae</taxon>
        <taxon>Suillus</taxon>
    </lineage>
</organism>
<dbReference type="RefSeq" id="XP_041160068.1">
    <property type="nucleotide sequence ID" value="XM_041296514.1"/>
</dbReference>
<proteinExistence type="predicted"/>
<evidence type="ECO:0000256" key="1">
    <source>
        <dbReference type="SAM" id="MobiDB-lite"/>
    </source>
</evidence>
<accession>A0A9P7APM0</accession>
<name>A0A9P7APM0_9AGAM</name>
<reference evidence="2" key="1">
    <citation type="journal article" date="2020" name="New Phytol.">
        <title>Comparative genomics reveals dynamic genome evolution in host specialist ectomycorrhizal fungi.</title>
        <authorList>
            <person name="Lofgren L.A."/>
            <person name="Nguyen N.H."/>
            <person name="Vilgalys R."/>
            <person name="Ruytinx J."/>
            <person name="Liao H.L."/>
            <person name="Branco S."/>
            <person name="Kuo A."/>
            <person name="LaButti K."/>
            <person name="Lipzen A."/>
            <person name="Andreopoulos W."/>
            <person name="Pangilinan J."/>
            <person name="Riley R."/>
            <person name="Hundley H."/>
            <person name="Na H."/>
            <person name="Barry K."/>
            <person name="Grigoriev I.V."/>
            <person name="Stajich J.E."/>
            <person name="Kennedy P.G."/>
        </authorList>
    </citation>
    <scope>NUCLEOTIDE SEQUENCE</scope>
    <source>
        <strain evidence="2">S12</strain>
    </source>
</reference>
<evidence type="ECO:0000313" key="2">
    <source>
        <dbReference type="EMBL" id="KAG1793670.1"/>
    </source>
</evidence>
<dbReference type="EMBL" id="JABBWE010000029">
    <property type="protein sequence ID" value="KAG1793670.1"/>
    <property type="molecule type" value="Genomic_DNA"/>
</dbReference>
<sequence>LMTLWQQFGCAVRDRSLQGTALLFVEKEYFDDERQAKAARKKMRETNWKRKGDSLPIASLSKRHAMNTLNSRVAGSHAQPTASVGDHSDGSDGFDEDTPPMDKGLQGLKDLVKGDVEVPKYTGRQQKSSLDMAMDYLINAE</sequence>
<dbReference type="GeneID" id="64590278"/>
<feature type="non-terminal residue" evidence="2">
    <location>
        <position position="141"/>
    </location>
</feature>
<dbReference type="Proteomes" id="UP000719766">
    <property type="component" value="Unassembled WGS sequence"/>
</dbReference>
<keyword evidence="3" id="KW-1185">Reference proteome</keyword>
<protein>
    <submittedName>
        <fullName evidence="2">Uncharacterized protein</fullName>
    </submittedName>
</protein>
<dbReference type="OrthoDB" id="10261556at2759"/>
<feature type="non-terminal residue" evidence="2">
    <location>
        <position position="1"/>
    </location>
</feature>
<dbReference type="AlphaFoldDB" id="A0A9P7APM0"/>